<feature type="transmembrane region" description="Helical" evidence="5">
    <location>
        <begin position="42"/>
        <end position="59"/>
    </location>
</feature>
<keyword evidence="7" id="KW-1185">Reference proteome</keyword>
<dbReference type="GO" id="GO:0015035">
    <property type="term" value="F:protein-disulfide reductase activity"/>
    <property type="evidence" value="ECO:0007669"/>
    <property type="project" value="InterPro"/>
</dbReference>
<evidence type="ECO:0000313" key="6">
    <source>
        <dbReference type="EMBL" id="GGA82042.1"/>
    </source>
</evidence>
<evidence type="ECO:0000256" key="3">
    <source>
        <dbReference type="ARBA" id="ARBA00022989"/>
    </source>
</evidence>
<evidence type="ECO:0000256" key="1">
    <source>
        <dbReference type="ARBA" id="ARBA00004141"/>
    </source>
</evidence>
<dbReference type="EMBL" id="BMIF01000023">
    <property type="protein sequence ID" value="GGA82042.1"/>
    <property type="molecule type" value="Genomic_DNA"/>
</dbReference>
<dbReference type="RefSeq" id="WP_244630480.1">
    <property type="nucleotide sequence ID" value="NZ_BMIF01000023.1"/>
</dbReference>
<evidence type="ECO:0008006" key="8">
    <source>
        <dbReference type="Google" id="ProtNLM"/>
    </source>
</evidence>
<evidence type="ECO:0000256" key="4">
    <source>
        <dbReference type="ARBA" id="ARBA00023136"/>
    </source>
</evidence>
<organism evidence="6 7">
    <name type="scientific">Nitratireductor aestuarii</name>
    <dbReference type="NCBI Taxonomy" id="1735103"/>
    <lineage>
        <taxon>Bacteria</taxon>
        <taxon>Pseudomonadati</taxon>
        <taxon>Pseudomonadota</taxon>
        <taxon>Alphaproteobacteria</taxon>
        <taxon>Hyphomicrobiales</taxon>
        <taxon>Phyllobacteriaceae</taxon>
        <taxon>Nitratireductor</taxon>
    </lineage>
</organism>
<dbReference type="AlphaFoldDB" id="A0A916S344"/>
<dbReference type="Pfam" id="PF02600">
    <property type="entry name" value="DsbB"/>
    <property type="match status" value="1"/>
</dbReference>
<dbReference type="SUPFAM" id="SSF158442">
    <property type="entry name" value="DsbB-like"/>
    <property type="match status" value="1"/>
</dbReference>
<reference evidence="6" key="1">
    <citation type="journal article" date="2014" name="Int. J. Syst. Evol. Microbiol.">
        <title>Complete genome sequence of Corynebacterium casei LMG S-19264T (=DSM 44701T), isolated from a smear-ripened cheese.</title>
        <authorList>
            <consortium name="US DOE Joint Genome Institute (JGI-PGF)"/>
            <person name="Walter F."/>
            <person name="Albersmeier A."/>
            <person name="Kalinowski J."/>
            <person name="Ruckert C."/>
        </authorList>
    </citation>
    <scope>NUCLEOTIDE SEQUENCE</scope>
    <source>
        <strain evidence="6">CGMCC 1.15320</strain>
    </source>
</reference>
<gene>
    <name evidence="6" type="ORF">GCM10011385_40340</name>
</gene>
<evidence type="ECO:0000313" key="7">
    <source>
        <dbReference type="Proteomes" id="UP000636264"/>
    </source>
</evidence>
<name>A0A916S344_9HYPH</name>
<dbReference type="GO" id="GO:0006457">
    <property type="term" value="P:protein folding"/>
    <property type="evidence" value="ECO:0007669"/>
    <property type="project" value="InterPro"/>
</dbReference>
<proteinExistence type="predicted"/>
<reference evidence="6" key="2">
    <citation type="submission" date="2020-09" db="EMBL/GenBank/DDBJ databases">
        <authorList>
            <person name="Sun Q."/>
            <person name="Zhou Y."/>
        </authorList>
    </citation>
    <scope>NUCLEOTIDE SEQUENCE</scope>
    <source>
        <strain evidence="6">CGMCC 1.15320</strain>
    </source>
</reference>
<dbReference type="Proteomes" id="UP000636264">
    <property type="component" value="Unassembled WGS sequence"/>
</dbReference>
<evidence type="ECO:0000256" key="2">
    <source>
        <dbReference type="ARBA" id="ARBA00022692"/>
    </source>
</evidence>
<sequence>MTQARLIWLNLLGLLAICAVLLFAFADQIIYGDIPCPLCILQRAGFIAAGTGLALNLGFGIRPSHYATMILGALVVAGVATRQILLHIVPGTGAYGNPFLGLHFYTWSFIVSVLIISGGAILLAYDRQFVVSDPLRSPAASRCWQWAPSGADLSRKWRFDGPALRRRTLPRRSDTLHALAIVWEHPRQHGLPGKSVLEARHTQFLNQCS</sequence>
<dbReference type="InterPro" id="IPR003752">
    <property type="entry name" value="DiS_bond_form_DsbB/BdbC"/>
</dbReference>
<keyword evidence="4 5" id="KW-0472">Membrane</keyword>
<dbReference type="InterPro" id="IPR023380">
    <property type="entry name" value="DsbB-like_sf"/>
</dbReference>
<keyword evidence="2 5" id="KW-0812">Transmembrane</keyword>
<evidence type="ECO:0000256" key="5">
    <source>
        <dbReference type="SAM" id="Phobius"/>
    </source>
</evidence>
<feature type="transmembrane region" description="Helical" evidence="5">
    <location>
        <begin position="105"/>
        <end position="125"/>
    </location>
</feature>
<comment type="caution">
    <text evidence="6">The sequence shown here is derived from an EMBL/GenBank/DDBJ whole genome shotgun (WGS) entry which is preliminary data.</text>
</comment>
<feature type="transmembrane region" description="Helical" evidence="5">
    <location>
        <begin position="66"/>
        <end position="85"/>
    </location>
</feature>
<accession>A0A916S344</accession>
<dbReference type="Gene3D" id="1.20.1550.10">
    <property type="entry name" value="DsbB-like"/>
    <property type="match status" value="1"/>
</dbReference>
<comment type="subcellular location">
    <subcellularLocation>
        <location evidence="1">Membrane</location>
        <topology evidence="1">Multi-pass membrane protein</topology>
    </subcellularLocation>
</comment>
<protein>
    <recommendedName>
        <fullName evidence="8">Disulfide bond formation protein B</fullName>
    </recommendedName>
</protein>
<keyword evidence="3 5" id="KW-1133">Transmembrane helix</keyword>
<dbReference type="GO" id="GO:0016020">
    <property type="term" value="C:membrane"/>
    <property type="evidence" value="ECO:0007669"/>
    <property type="project" value="UniProtKB-SubCell"/>
</dbReference>